<comment type="caution">
    <text evidence="2">The sequence shown here is derived from an EMBL/GenBank/DDBJ whole genome shotgun (WGS) entry which is preliminary data.</text>
</comment>
<evidence type="ECO:0000256" key="1">
    <source>
        <dbReference type="SAM" id="MobiDB-lite"/>
    </source>
</evidence>
<organism evidence="2 3">
    <name type="scientific">Bifidobacterium breve DSM 20213 = JCM 1192</name>
    <dbReference type="NCBI Taxonomy" id="518634"/>
    <lineage>
        <taxon>Bacteria</taxon>
        <taxon>Bacillati</taxon>
        <taxon>Actinomycetota</taxon>
        <taxon>Actinomycetes</taxon>
        <taxon>Bifidobacteriales</taxon>
        <taxon>Bifidobacteriaceae</taxon>
        <taxon>Bifidobacterium</taxon>
    </lineage>
</organism>
<evidence type="ECO:0000313" key="2">
    <source>
        <dbReference type="EMBL" id="EFE89519.1"/>
    </source>
</evidence>
<gene>
    <name evidence="2" type="ORF">BIFBRE_03941</name>
</gene>
<evidence type="ECO:0000313" key="3">
    <source>
        <dbReference type="Proteomes" id="UP000003191"/>
    </source>
</evidence>
<name>D4BPD2_BIFBR</name>
<dbReference type="Proteomes" id="UP000003191">
    <property type="component" value="Unassembled WGS sequence"/>
</dbReference>
<reference evidence="2 3" key="1">
    <citation type="submission" date="2010-02" db="EMBL/GenBank/DDBJ databases">
        <authorList>
            <person name="Weinstock G."/>
            <person name="Sodergren E."/>
            <person name="Clifton S."/>
            <person name="Fulton L."/>
            <person name="Fulton B."/>
            <person name="Courtney L."/>
            <person name="Fronick C."/>
            <person name="Harrison M."/>
            <person name="Strong C."/>
            <person name="Farmer C."/>
            <person name="Delahaunty K."/>
            <person name="Markovic C."/>
            <person name="Hall O."/>
            <person name="Minx P."/>
            <person name="Tomlinson C."/>
            <person name="Mitreva M."/>
            <person name="Nelson J."/>
            <person name="Hou S."/>
            <person name="Wollam A."/>
            <person name="Pepin K.H."/>
            <person name="Johnson M."/>
            <person name="Bhonagiri V."/>
            <person name="Zhang X."/>
            <person name="Suruliraj S."/>
            <person name="Warren W."/>
            <person name="Chinwalla A."/>
            <person name="Mardis E.R."/>
            <person name="Wilson R.K."/>
        </authorList>
    </citation>
    <scope>NUCLEOTIDE SEQUENCE [LARGE SCALE GENOMIC DNA]</scope>
    <source>
        <strain evidence="2 3">DSM 20213</strain>
    </source>
</reference>
<dbReference type="HOGENOM" id="CLU_1080374_0_0_11"/>
<accession>D4BPD2</accession>
<dbReference type="PATRIC" id="fig|518634.7.peg.984"/>
<protein>
    <submittedName>
        <fullName evidence="2">Uncharacterized protein</fullName>
    </submittedName>
</protein>
<dbReference type="EMBL" id="ACCG02000009">
    <property type="protein sequence ID" value="EFE89519.1"/>
    <property type="molecule type" value="Genomic_DNA"/>
</dbReference>
<sequence length="282" mass="30722">MPGPKEDIMGLFDSLKNMFARHEHHHGGGIGQPLTLADAKAVLAFIVVHQQLADMRKVADAVKQLQDEMPQYITFGMSHYYSEPKRVRFQSEGGKFIDADAIATAFAETTVLQDECEIQHLMGDIEDNREHRDPAKTPAVPIDELVRVTDERLATGNNEEQSRAWLFALFDQLDDIAEATKNNLEPLVTALNTTQQNSSATIGNSATTDAGNSSNNANAGDARSRIISLIADALFPAAESSKTSESSASAAIRELMLNPTATSLDYMPAIDVLRAHGLTICR</sequence>
<keyword evidence="3" id="KW-1185">Reference proteome</keyword>
<feature type="compositionally biased region" description="Low complexity" evidence="1">
    <location>
        <begin position="204"/>
        <end position="218"/>
    </location>
</feature>
<dbReference type="AlphaFoldDB" id="D4BPD2"/>
<feature type="region of interest" description="Disordered" evidence="1">
    <location>
        <begin position="195"/>
        <end position="218"/>
    </location>
</feature>
<proteinExistence type="predicted"/>